<feature type="compositionally biased region" description="Polar residues" evidence="1">
    <location>
        <begin position="300"/>
        <end position="349"/>
    </location>
</feature>
<organism evidence="3 4">
    <name type="scientific">Diabrotica balteata</name>
    <name type="common">Banded cucumber beetle</name>
    <dbReference type="NCBI Taxonomy" id="107213"/>
    <lineage>
        <taxon>Eukaryota</taxon>
        <taxon>Metazoa</taxon>
        <taxon>Ecdysozoa</taxon>
        <taxon>Arthropoda</taxon>
        <taxon>Hexapoda</taxon>
        <taxon>Insecta</taxon>
        <taxon>Pterygota</taxon>
        <taxon>Neoptera</taxon>
        <taxon>Endopterygota</taxon>
        <taxon>Coleoptera</taxon>
        <taxon>Polyphaga</taxon>
        <taxon>Cucujiformia</taxon>
        <taxon>Chrysomeloidea</taxon>
        <taxon>Chrysomelidae</taxon>
        <taxon>Galerucinae</taxon>
        <taxon>Diabroticina</taxon>
        <taxon>Diabroticites</taxon>
        <taxon>Diabrotica</taxon>
    </lineage>
</organism>
<dbReference type="EMBL" id="OU898276">
    <property type="protein sequence ID" value="CAG9826406.1"/>
    <property type="molecule type" value="Genomic_DNA"/>
</dbReference>
<dbReference type="OrthoDB" id="6774726at2759"/>
<evidence type="ECO:0000313" key="3">
    <source>
        <dbReference type="EMBL" id="CAG9826406.1"/>
    </source>
</evidence>
<dbReference type="AlphaFoldDB" id="A0A9N9SLY7"/>
<keyword evidence="4" id="KW-1185">Reference proteome</keyword>
<gene>
    <name evidence="3" type="ORF">DIABBA_LOCUS525</name>
</gene>
<feature type="compositionally biased region" description="Polar residues" evidence="1">
    <location>
        <begin position="363"/>
        <end position="383"/>
    </location>
</feature>
<accession>A0A9N9SLY7</accession>
<feature type="region of interest" description="Disordered" evidence="1">
    <location>
        <begin position="300"/>
        <end position="383"/>
    </location>
</feature>
<feature type="region of interest" description="Disordered" evidence="1">
    <location>
        <begin position="28"/>
        <end position="86"/>
    </location>
</feature>
<feature type="chain" id="PRO_5040211100" evidence="2">
    <location>
        <begin position="25"/>
        <end position="1173"/>
    </location>
</feature>
<evidence type="ECO:0000256" key="1">
    <source>
        <dbReference type="SAM" id="MobiDB-lite"/>
    </source>
</evidence>
<protein>
    <submittedName>
        <fullName evidence="3">Uncharacterized protein</fullName>
    </submittedName>
</protein>
<keyword evidence="2" id="KW-0732">Signal</keyword>
<proteinExistence type="predicted"/>
<evidence type="ECO:0000313" key="4">
    <source>
        <dbReference type="Proteomes" id="UP001153709"/>
    </source>
</evidence>
<sequence length="1173" mass="128005">MMLLKWCCCVILIILLSFVDQSQCIFSSRSSSSGSRGSSFGSRGSSSFGSGSRSSSSWGSSGSSFGSSGSRGSTFGSSGSRSSTFGSGSRGSSSFGSFGSHGTSFGSGSRGSSSSFGSSGSYGWKVTAKPVTSRPFTNFKPVTSRFQSVTTRVKPVSSGFHTAAPSHRTYSRQPAFNPNFNAAPSKVTPSPGVRHAITKQPAYNPFFTTSSHLSAPKKPQNNPFFTSSPNHGNSQFGRPTSRPVFQNPHQRNNASGFNNFASPKTGSVFNTQQNHGSSFNSFGSATSRPRFNSSTGFNNQRPAFSNSGSAFNTQNHGSGLNNFGSASSRPRFNSSNGFSQRPVFQTPLGNGNLGRPVQPWRPGNSSSNWGHNQRPLYSTSKPLYQGRSWNTTSFGGSSLNRPGAQGNLYQPPTSYRNTYTTGSGVHPHYPVQPVLHPIYTQPSTTIIYNNNHYYGGSTYYRPGYSSFGTGSTHVTVINNNNYHHHVIAPTSHYYSYGPPAIGVTVVNNYDPFATTHYHTTYHYSSYDTGSTSLGFFLGYQLGRISRPSYYYHSTTYVNNEYVPRYDHYTVHHYYHNSESIPKVAPIQPNAVVVCPGDSSSLCPAGTMSLCTNNGAVMCVVNAMDTSPCSTNKQVNCANSTIPCENNSSPECKQKASASVSIPCVSTANIPASVGFINNSVIVTDANDPTVKSFCVTVVALPSKNETKASKDQLSQHLLENSVPFQYTTNQTGVDLLGYYLAHKVQNLVQPTFSYLNYDQNYNYVEKFDHYDVFQYYHGANVLPKEVEVKPDQIMSCAGDSGTVCPQYTSSLCLNDGAVICVANKSSTAFSNELQTNYLNGSIPCDKLKSPFCVHNRNTKVPIQIPCFSTAKVYANISLIEKSFVIDNDIQRYKTFELSNVTANSTAQNITELCVTVLLLPAEKNIAHVPKMTKVTGLPNTGNHLNLSKYSYRDLGNNEIGLYLLETLPKLSFPSYYFINAYLYSQNGTVQKYDHYSVHYQEHGREIIPADLEFQAFDLRECEGDSGVICPVNTSAICLNDGGVMCLTDMLLTKSCSKNSSTTCVQSNFGCENRNHCRSLKTIDIPCISTATIYGDIMSVNHNIYVNEPNLAKQYTDLQLIPGTNVNNTPVYHKAQQFCVTIVALPEVRQLSEGEKLLAVANNLLGNIMLKLYR</sequence>
<reference evidence="3" key="1">
    <citation type="submission" date="2022-01" db="EMBL/GenBank/DDBJ databases">
        <authorList>
            <person name="King R."/>
        </authorList>
    </citation>
    <scope>NUCLEOTIDE SEQUENCE</scope>
</reference>
<feature type="signal peptide" evidence="2">
    <location>
        <begin position="1"/>
        <end position="24"/>
    </location>
</feature>
<evidence type="ECO:0000256" key="2">
    <source>
        <dbReference type="SAM" id="SignalP"/>
    </source>
</evidence>
<name>A0A9N9SLY7_DIABA</name>
<dbReference type="Proteomes" id="UP001153709">
    <property type="component" value="Chromosome 1"/>
</dbReference>